<dbReference type="SUPFAM" id="SSF57959">
    <property type="entry name" value="Leucine zipper domain"/>
    <property type="match status" value="1"/>
</dbReference>
<keyword evidence="6" id="KW-0804">Transcription</keyword>
<dbReference type="PROSITE" id="PS50217">
    <property type="entry name" value="BZIP"/>
    <property type="match status" value="1"/>
</dbReference>
<gene>
    <name evidence="11" type="ORF">TAV2_LOCUS23363</name>
</gene>
<comment type="similarity">
    <text evidence="8">Belongs to the bZIP family. ABI5 subfamily.</text>
</comment>
<dbReference type="PROSITE" id="PS00036">
    <property type="entry name" value="BZIP_BASIC"/>
    <property type="match status" value="1"/>
</dbReference>
<keyword evidence="3" id="KW-0938">Abscisic acid signaling pathway</keyword>
<dbReference type="CDD" id="cd14707">
    <property type="entry name" value="bZIP_plant_BZIP46"/>
    <property type="match status" value="1"/>
</dbReference>
<evidence type="ECO:0000256" key="3">
    <source>
        <dbReference type="ARBA" id="ARBA00022682"/>
    </source>
</evidence>
<sequence length="455" mass="50425">LDLRRMNLKNFADGVSDEVTNPKQTTMGTSLPLARQNSVFSLTFDEFQNSWGGGTGKDFGSMNMDELLKNIWTAEENHSMMGNNTNLNNINIGDNSNTVLNSGNSKGVLPVGVGGESGGFFSGGSLQRQGSLTLPRTISQKRVDDVWRELMKEDDAGNGVGDSGTVGIPQRQQTLGEMTLEEFLVRAGVVREEPQPAVERLNNFDSGFYGFGSNAGLESARNDRFAPSQPHDFAGNGAPVRPDLLTTQTQPLQMQQPQKVHQPQQLIQNQKPEIPFAKQTTIRFSNTVDADNRSQPVTQCQEVKPSILGVRDHPMNNNLLQAVDFKTGITVAAVSPGSQMSPDLTPKSAMDASLSPVPYMFGRVRKTGAVLEKVIERRQKRMIKNRESAARSRARKQAYTLELEAEVAQLKEVNEELQRKQVEIIEKQKKQLLESMRQPRGCKRQCLRRTLTGPW</sequence>
<dbReference type="GO" id="GO:0003700">
    <property type="term" value="F:DNA-binding transcription factor activity"/>
    <property type="evidence" value="ECO:0007669"/>
    <property type="project" value="InterPro"/>
</dbReference>
<evidence type="ECO:0000256" key="2">
    <source>
        <dbReference type="ARBA" id="ARBA00022553"/>
    </source>
</evidence>
<evidence type="ECO:0000313" key="12">
    <source>
        <dbReference type="Proteomes" id="UP000836841"/>
    </source>
</evidence>
<dbReference type="GO" id="GO:0009738">
    <property type="term" value="P:abscisic acid-activated signaling pathway"/>
    <property type="evidence" value="ECO:0007669"/>
    <property type="project" value="UniProtKB-KW"/>
</dbReference>
<protein>
    <recommendedName>
        <fullName evidence="10">BZIP domain-containing protein</fullName>
    </recommendedName>
</protein>
<dbReference type="Gene3D" id="1.20.5.170">
    <property type="match status" value="1"/>
</dbReference>
<dbReference type="SMART" id="SM00338">
    <property type="entry name" value="BRLZ"/>
    <property type="match status" value="1"/>
</dbReference>
<reference evidence="11 12" key="1">
    <citation type="submission" date="2022-03" db="EMBL/GenBank/DDBJ databases">
        <authorList>
            <person name="Nunn A."/>
            <person name="Chopra R."/>
            <person name="Nunn A."/>
            <person name="Contreras Garrido A."/>
        </authorList>
    </citation>
    <scope>NUCLEOTIDE SEQUENCE [LARGE SCALE GENOMIC DNA]</scope>
</reference>
<feature type="domain" description="BZIP" evidence="10">
    <location>
        <begin position="375"/>
        <end position="420"/>
    </location>
</feature>
<dbReference type="Proteomes" id="UP000836841">
    <property type="component" value="Chromosome 7"/>
</dbReference>
<dbReference type="Pfam" id="PF00170">
    <property type="entry name" value="bZIP_1"/>
    <property type="match status" value="1"/>
</dbReference>
<keyword evidence="9" id="KW-0175">Coiled coil</keyword>
<keyword evidence="4" id="KW-0805">Transcription regulation</keyword>
<evidence type="ECO:0000313" key="11">
    <source>
        <dbReference type="EMBL" id="CAH2076937.1"/>
    </source>
</evidence>
<evidence type="ECO:0000256" key="1">
    <source>
        <dbReference type="ARBA" id="ARBA00004123"/>
    </source>
</evidence>
<dbReference type="EMBL" id="OU466863">
    <property type="protein sequence ID" value="CAH2076937.1"/>
    <property type="molecule type" value="Genomic_DNA"/>
</dbReference>
<evidence type="ECO:0000256" key="7">
    <source>
        <dbReference type="ARBA" id="ARBA00023242"/>
    </source>
</evidence>
<dbReference type="PANTHER" id="PTHR22952">
    <property type="entry name" value="CAMP-RESPONSE ELEMENT BINDING PROTEIN-RELATED"/>
    <property type="match status" value="1"/>
</dbReference>
<dbReference type="FunFam" id="1.20.5.170:FF:000048">
    <property type="entry name" value="ABSCISIC ACID-INSENSITIVE 5-like protein 5"/>
    <property type="match status" value="1"/>
</dbReference>
<keyword evidence="2" id="KW-0597">Phosphoprotein</keyword>
<evidence type="ECO:0000256" key="9">
    <source>
        <dbReference type="SAM" id="Coils"/>
    </source>
</evidence>
<accession>A0AAU9T1X0</accession>
<evidence type="ECO:0000259" key="10">
    <source>
        <dbReference type="PROSITE" id="PS50217"/>
    </source>
</evidence>
<feature type="non-terminal residue" evidence="11">
    <location>
        <position position="455"/>
    </location>
</feature>
<dbReference type="GO" id="GO:0003677">
    <property type="term" value="F:DNA binding"/>
    <property type="evidence" value="ECO:0007669"/>
    <property type="project" value="UniProtKB-KW"/>
</dbReference>
<evidence type="ECO:0000256" key="5">
    <source>
        <dbReference type="ARBA" id="ARBA00023125"/>
    </source>
</evidence>
<dbReference type="PANTHER" id="PTHR22952:SF470">
    <property type="entry name" value="ABSCISIC ACID-INSENSITIVE 5-LIKE PROTEIN 6"/>
    <property type="match status" value="1"/>
</dbReference>
<proteinExistence type="inferred from homology"/>
<dbReference type="InterPro" id="IPR046347">
    <property type="entry name" value="bZIP_sf"/>
</dbReference>
<dbReference type="InterPro" id="IPR043452">
    <property type="entry name" value="BZIP46-like"/>
</dbReference>
<keyword evidence="5" id="KW-0238">DNA-binding</keyword>
<dbReference type="InterPro" id="IPR004827">
    <property type="entry name" value="bZIP"/>
</dbReference>
<dbReference type="GO" id="GO:0045893">
    <property type="term" value="P:positive regulation of DNA-templated transcription"/>
    <property type="evidence" value="ECO:0007669"/>
    <property type="project" value="InterPro"/>
</dbReference>
<evidence type="ECO:0000256" key="6">
    <source>
        <dbReference type="ARBA" id="ARBA00023163"/>
    </source>
</evidence>
<keyword evidence="7" id="KW-0539">Nucleus</keyword>
<dbReference type="GO" id="GO:0005634">
    <property type="term" value="C:nucleus"/>
    <property type="evidence" value="ECO:0007669"/>
    <property type="project" value="UniProtKB-SubCell"/>
</dbReference>
<dbReference type="AlphaFoldDB" id="A0AAU9T1X0"/>
<name>A0AAU9T1X0_THLAR</name>
<organism evidence="11 12">
    <name type="scientific">Thlaspi arvense</name>
    <name type="common">Field penny-cress</name>
    <dbReference type="NCBI Taxonomy" id="13288"/>
    <lineage>
        <taxon>Eukaryota</taxon>
        <taxon>Viridiplantae</taxon>
        <taxon>Streptophyta</taxon>
        <taxon>Embryophyta</taxon>
        <taxon>Tracheophyta</taxon>
        <taxon>Spermatophyta</taxon>
        <taxon>Magnoliopsida</taxon>
        <taxon>eudicotyledons</taxon>
        <taxon>Gunneridae</taxon>
        <taxon>Pentapetalae</taxon>
        <taxon>rosids</taxon>
        <taxon>malvids</taxon>
        <taxon>Brassicales</taxon>
        <taxon>Brassicaceae</taxon>
        <taxon>Thlaspideae</taxon>
        <taxon>Thlaspi</taxon>
    </lineage>
</organism>
<evidence type="ECO:0000256" key="4">
    <source>
        <dbReference type="ARBA" id="ARBA00023015"/>
    </source>
</evidence>
<comment type="subcellular location">
    <subcellularLocation>
        <location evidence="1">Nucleus</location>
    </subcellularLocation>
</comment>
<evidence type="ECO:0000256" key="8">
    <source>
        <dbReference type="ARBA" id="ARBA00061369"/>
    </source>
</evidence>
<feature type="coiled-coil region" evidence="9">
    <location>
        <begin position="396"/>
        <end position="430"/>
    </location>
</feature>
<keyword evidence="12" id="KW-1185">Reference proteome</keyword>